<dbReference type="InParanoid" id="Q9VAV6"/>
<dbReference type="Gene3D" id="3.40.630.30">
    <property type="match status" value="1"/>
</dbReference>
<dbReference type="HOGENOM" id="CLU_011815_2_2_1"/>
<dbReference type="GO" id="GO:0000791">
    <property type="term" value="C:euchromatin"/>
    <property type="evidence" value="ECO:0000314"/>
    <property type="project" value="FlyBase"/>
</dbReference>
<dbReference type="VEuPathDB" id="VectorBase:FBgn0039585"/>
<dbReference type="PANTHER" id="PTHR10615:SF82">
    <property type="entry name" value="HISTONE ACETYLTRANSFERASE KAT8"/>
    <property type="match status" value="1"/>
</dbReference>
<keyword evidence="4" id="KW-0007">Acetylation</keyword>
<dbReference type="PRO" id="PR:Q9VAV6"/>
<evidence type="ECO:0000256" key="5">
    <source>
        <dbReference type="RuleBase" id="RU361211"/>
    </source>
</evidence>
<dbReference type="InterPro" id="IPR040706">
    <property type="entry name" value="Zf-MYST"/>
</dbReference>
<dbReference type="GO" id="GO:0044545">
    <property type="term" value="C:NSL complex"/>
    <property type="evidence" value="ECO:0000318"/>
    <property type="project" value="GO_Central"/>
</dbReference>
<dbReference type="KEGG" id="dme:Dmel_CG1894"/>
<dbReference type="RefSeq" id="NP_651620.1">
    <property type="nucleotide sequence ID" value="NM_143363.3"/>
</dbReference>
<feature type="compositionally biased region" description="Basic and acidic residues" evidence="6">
    <location>
        <begin position="1"/>
        <end position="12"/>
    </location>
</feature>
<reference evidence="8 10" key="4">
    <citation type="journal article" date="2002" name="Genome Biol.">
        <title>The transposable elements of the Drosophila melanogaster euchromatin: a genomics perspective.</title>
        <authorList>
            <person name="Kaminker J.S."/>
            <person name="Bergman C.M."/>
            <person name="Kronmiller B."/>
            <person name="Carlson J."/>
            <person name="Svirskas R."/>
            <person name="Patel S."/>
            <person name="Frise E."/>
            <person name="Wheeler D.A."/>
            <person name="Lewis S.E."/>
            <person name="Rubin G.M."/>
            <person name="Ashburner M."/>
            <person name="Celniker S.E."/>
        </authorList>
    </citation>
    <scope>NUCLEOTIDE SEQUENCE [LARGE SCALE GENOMIC DNA]</scope>
    <source>
        <strain evidence="10">Berkeley</strain>
    </source>
</reference>
<protein>
    <recommendedName>
        <fullName evidence="2 5">Histone acetyltransferase</fullName>
        <ecNumber evidence="2 5">2.3.1.48</ecNumber>
    </recommendedName>
</protein>
<comment type="catalytic activity">
    <reaction evidence="5">
        <text>L-lysyl-[protein] + acetyl-CoA = N(6)-acetyl-L-lysyl-[protein] + CoA + H(+)</text>
        <dbReference type="Rhea" id="RHEA:45948"/>
        <dbReference type="Rhea" id="RHEA-COMP:9752"/>
        <dbReference type="Rhea" id="RHEA-COMP:10731"/>
        <dbReference type="ChEBI" id="CHEBI:15378"/>
        <dbReference type="ChEBI" id="CHEBI:29969"/>
        <dbReference type="ChEBI" id="CHEBI:57287"/>
        <dbReference type="ChEBI" id="CHEBI:57288"/>
        <dbReference type="ChEBI" id="CHEBI:61930"/>
        <dbReference type="EC" id="2.3.1.48"/>
    </reaction>
</comment>
<dbReference type="OrthoDB" id="787137at2759"/>
<reference evidence="8 10" key="3">
    <citation type="journal article" date="2002" name="Genome Biol.">
        <title>Annotation of the Drosophila melanogaster euchromatic genome: a systematic review.</title>
        <authorList>
            <person name="Misra S."/>
            <person name="Crosby M.A."/>
            <person name="Mungall C.J."/>
            <person name="Matthews B.B."/>
            <person name="Campbell K.S."/>
            <person name="Hradecky P."/>
            <person name="Huang Y."/>
            <person name="Kaminker J.S."/>
            <person name="Millburn G.H."/>
            <person name="Prochnik S.E."/>
            <person name="Smith C.D."/>
            <person name="Tupy J.L."/>
            <person name="Whitfied E.J."/>
            <person name="Bayraktaroglu L."/>
            <person name="Berman B.P."/>
            <person name="Bettencourt B.R."/>
            <person name="Celniker S.E."/>
            <person name="de Grey A.D."/>
            <person name="Drysdale R.A."/>
            <person name="Harris N.L."/>
            <person name="Richter J."/>
            <person name="Russo S."/>
            <person name="Schroeder A.J."/>
            <person name="Shu S.Q."/>
            <person name="Stapleton M."/>
            <person name="Yamada C."/>
            <person name="Ashburner M."/>
            <person name="Gelbart W.M."/>
            <person name="Rubin G.M."/>
            <person name="Lewis S.E."/>
        </authorList>
    </citation>
    <scope>GENOME REANNOTATION</scope>
    <source>
        <strain evidence="10">Berkeley</strain>
    </source>
</reference>
<reference evidence="8 10" key="11">
    <citation type="journal article" date="2015" name="Genome Res.">
        <title>The Release 6 reference sequence of the Drosophila melanogaster genome.</title>
        <authorList>
            <person name="Hoskins R.A."/>
            <person name="Carlson J.W."/>
            <person name="Wan K.H."/>
            <person name="Park S."/>
            <person name="Mendez I."/>
            <person name="Galle S.E."/>
            <person name="Booth B.W."/>
            <person name="Pfeiffer B.D."/>
            <person name="George R.A."/>
            <person name="Svirskas R."/>
            <person name="Krzywinski M."/>
            <person name="Schein J."/>
            <person name="Accardo M.C."/>
            <person name="Damia E."/>
            <person name="Messina G."/>
            <person name="Mendez-Lago M."/>
            <person name="de Pablos B."/>
            <person name="Demakova O.V."/>
            <person name="Andreyeva E.N."/>
            <person name="Boldyreva L.V."/>
            <person name="Marra M."/>
            <person name="Carvalho A.B."/>
            <person name="Dimitri P."/>
            <person name="Villasante A."/>
            <person name="Zhimulev I.F."/>
            <person name="Rubin G.M."/>
            <person name="Karpen G.H."/>
            <person name="Celniker S.E."/>
        </authorList>
    </citation>
    <scope>NUCLEOTIDE SEQUENCE [LARGE SCALE GENOMIC DNA]</scope>
    <source>
        <strain evidence="10">Berkeley</strain>
    </source>
</reference>
<feature type="region of interest" description="Disordered" evidence="6">
    <location>
        <begin position="109"/>
        <end position="132"/>
    </location>
</feature>
<accession>Q9VAV6</accession>
<gene>
    <name evidence="9" type="primary">Myst5</name>
    <name evidence="8" type="synonym">Dmel\CG1894</name>
    <name evidence="8" type="synonym">dmHAG407</name>
    <name evidence="8" type="synonym">HAT</name>
    <name evidence="8 9" type="ORF">CG1894</name>
    <name evidence="8" type="ORF">Dmel_CG1894</name>
</gene>
<dbReference type="GO" id="GO:0004402">
    <property type="term" value="F:histone acetyltransferase activity"/>
    <property type="evidence" value="ECO:0000250"/>
    <property type="project" value="FlyBase"/>
</dbReference>
<reference evidence="8 10" key="9">
    <citation type="journal article" date="2015" name="G3 (Bethesda)">
        <title>Gene Model Annotations for Drosophila melanogaster: Impact of High-Throughput Data.</title>
        <authorList>
            <consortium name="FlyBase Consortium"/>
            <person name="Matthews B.B."/>
            <person name="Dos Santos G."/>
            <person name="Crosby M.A."/>
            <person name="Emmert D.B."/>
            <person name="St Pierre S.E."/>
            <person name="Gramates L.S."/>
            <person name="Zhou P."/>
            <person name="Schroeder A.J."/>
            <person name="Falls K."/>
            <person name="Strelets V."/>
            <person name="Russo S.M."/>
            <person name="Gelbart W.M."/>
            <person name="null"/>
        </authorList>
    </citation>
    <scope>NUCLEOTIDE SEQUENCE [LARGE SCALE GENOMIC DNA]</scope>
    <source>
        <strain evidence="10">Berkeley</strain>
    </source>
</reference>
<comment type="subcellular location">
    <subcellularLocation>
        <location evidence="5">Nucleus</location>
    </subcellularLocation>
</comment>
<dbReference type="GO" id="GO:0035267">
    <property type="term" value="C:NuA4 histone acetyltransferase complex"/>
    <property type="evidence" value="ECO:0000318"/>
    <property type="project" value="GO_Central"/>
</dbReference>
<dbReference type="Bgee" id="FBgn0039585">
    <property type="expression patterns" value="Expressed in spermatogonium in testis and 11 other cell types or tissues"/>
</dbReference>
<dbReference type="PhylomeDB" id="Q9VAV6"/>
<evidence type="ECO:0000313" key="8">
    <source>
        <dbReference type="EMBL" id="AAF56792.1"/>
    </source>
</evidence>
<dbReference type="GO" id="GO:0046972">
    <property type="term" value="F:histone H4K16 acetyltransferase activity"/>
    <property type="evidence" value="ECO:0000318"/>
    <property type="project" value="GO_Central"/>
</dbReference>
<dbReference type="InterPro" id="IPR016181">
    <property type="entry name" value="Acyl_CoA_acyltransferase"/>
</dbReference>
<dbReference type="InterPro" id="IPR002717">
    <property type="entry name" value="HAT_MYST-type"/>
</dbReference>
<evidence type="ECO:0000259" key="7">
    <source>
        <dbReference type="PROSITE" id="PS51726"/>
    </source>
</evidence>
<dbReference type="InterPro" id="IPR036388">
    <property type="entry name" value="WH-like_DNA-bd_sf"/>
</dbReference>
<dbReference type="AlphaFoldDB" id="Q9VAV6"/>
<dbReference type="PROSITE" id="PS51726">
    <property type="entry name" value="MYST_HAT"/>
    <property type="match status" value="1"/>
</dbReference>
<organism evidence="8 10">
    <name type="scientific">Drosophila melanogaster</name>
    <name type="common">Fruit fly</name>
    <dbReference type="NCBI Taxonomy" id="7227"/>
    <lineage>
        <taxon>Eukaryota</taxon>
        <taxon>Metazoa</taxon>
        <taxon>Ecdysozoa</taxon>
        <taxon>Arthropoda</taxon>
        <taxon>Hexapoda</taxon>
        <taxon>Insecta</taxon>
        <taxon>Pterygota</taxon>
        <taxon>Neoptera</taxon>
        <taxon>Endopterygota</taxon>
        <taxon>Diptera</taxon>
        <taxon>Brachycera</taxon>
        <taxon>Muscomorpha</taxon>
        <taxon>Ephydroidea</taxon>
        <taxon>Drosophilidae</taxon>
        <taxon>Drosophila</taxon>
        <taxon>Sophophora</taxon>
    </lineage>
</organism>
<dbReference type="AGR" id="FB:FBgn0039585"/>
<dbReference type="UCSC" id="CG1894-RA">
    <property type="organism name" value="d. melanogaster"/>
</dbReference>
<dbReference type="Gene3D" id="1.10.10.10">
    <property type="entry name" value="Winged helix-like DNA-binding domain superfamily/Winged helix DNA-binding domain"/>
    <property type="match status" value="1"/>
</dbReference>
<dbReference type="InterPro" id="IPR050603">
    <property type="entry name" value="MYST_HAT"/>
</dbReference>
<feature type="domain" description="MYST-type HAT" evidence="7">
    <location>
        <begin position="141"/>
        <end position="416"/>
    </location>
</feature>
<sequence>MDKENRSGDHLKYQPLGDQDGISSKLPDIPRALQLTNAKESSATRGLGQSASKSEMGKSQLQNDSSLQKNIQETKTITGSCIEAQRIGATPKKQLEGVKEPNMISLLHTNASSNVDDRQRQETIDNEKSDVQKEKEDAKVKVIRNIEKVQFGRYEIETTSSSPYPVINDKATTIYVCEFCLKYMCLRKSYSYHLYDCKKRCPPGSLLYRKDNIYIYEVDGHKEQLYCQCLCLMSKLFLENKKILYSSSSFLFYILCLKDKDGEHFAGYFAREKTMLNINLNCILVLPPYMRKGYGKLLIDLSYEISRREACIGGPKKPLSKVARLCYLSYWGHILLNLLRHHSSPDLVTIEELSKATGFREEDIISTLEFMGMTKYYKVDHIMFYTTSSIIEDRRGLAQFKKPRLTIHRNRLSWKTPTGRK</sequence>
<dbReference type="STRING" id="7227.FBpp0084659"/>
<evidence type="ECO:0000256" key="4">
    <source>
        <dbReference type="ARBA" id="ARBA00022990"/>
    </source>
</evidence>
<dbReference type="ExpressionAtlas" id="Q9VAV6">
    <property type="expression patterns" value="baseline and differential"/>
</dbReference>
<reference evidence="8 10" key="6">
    <citation type="journal article" date="2005" name="PLoS Comput. Biol.">
        <title>Combined evidence annotation of transposable elements in genome sequences.</title>
        <authorList>
            <person name="Quesneville H."/>
            <person name="Bergman C.M."/>
            <person name="Andrieu O."/>
            <person name="Autard D."/>
            <person name="Nouaud D."/>
            <person name="Ashburner M."/>
            <person name="Anxolabehere D."/>
        </authorList>
    </citation>
    <scope>NUCLEOTIDE SEQUENCE [LARGE SCALE GENOMIC DNA]</scope>
    <source>
        <strain evidence="10">Berkeley</strain>
    </source>
</reference>
<keyword evidence="10" id="KW-1185">Reference proteome</keyword>
<dbReference type="GO" id="GO:0072487">
    <property type="term" value="C:MSL complex"/>
    <property type="evidence" value="ECO:0000318"/>
    <property type="project" value="GO_Central"/>
</dbReference>
<dbReference type="SMR" id="Q9VAV6"/>
<reference evidence="8 10" key="10">
    <citation type="journal article" date="2015" name="G3 (Bethesda)">
        <title>Gene Model Annotations for Drosophila melanogaster: The Rule-Benders.</title>
        <authorList>
            <consortium name="FlyBase Consortium"/>
            <person name="Crosby M.A."/>
            <person name="Gramates L.S."/>
            <person name="Dos Santos G."/>
            <person name="Matthews B.B."/>
            <person name="St Pierre S.E."/>
            <person name="Zhou P."/>
            <person name="Schroeder A.J."/>
            <person name="Falls K."/>
            <person name="Emmert D.B."/>
            <person name="Russo S.M."/>
            <person name="Gelbart W.M."/>
            <person name="null"/>
        </authorList>
    </citation>
    <scope>NUCLEOTIDE SEQUENCE [LARGE SCALE GENOMIC DNA]</scope>
    <source>
        <strain evidence="10">Berkeley</strain>
    </source>
</reference>
<dbReference type="PaxDb" id="7227-FBpp0084659"/>
<reference evidence="8 10" key="2">
    <citation type="journal article" date="2002" name="Genome Biol.">
        <title>Finishing a whole-genome shotgun: release 3 of the Drosophila melanogaster euchromatic genome sequence.</title>
        <authorList>
            <person name="Celniker S.E."/>
            <person name="Wheeler D.A."/>
            <person name="Kronmiller B."/>
            <person name="Carlson J.W."/>
            <person name="Halpern A."/>
            <person name="Patel S."/>
            <person name="Adams M."/>
            <person name="Champe M."/>
            <person name="Dugan S.P."/>
            <person name="Frise E."/>
            <person name="Hodgson A."/>
            <person name="George R.A."/>
            <person name="Hoskins R.A."/>
            <person name="Laverty T."/>
            <person name="Muzny D.M."/>
            <person name="Nelson C.R."/>
            <person name="Pacleb J.M."/>
            <person name="Park S."/>
            <person name="Pfeiffer B.D."/>
            <person name="Richards S."/>
            <person name="Sodergren E.J."/>
            <person name="Svirskas R."/>
            <person name="Tabor P.E."/>
            <person name="Wan K."/>
            <person name="Stapleton M."/>
            <person name="Sutton G.G."/>
            <person name="Venter C."/>
            <person name="Weinstock G."/>
            <person name="Scherer S.E."/>
            <person name="Myers E.W."/>
            <person name="Gibbs R.A."/>
            <person name="Rubin G.M."/>
        </authorList>
    </citation>
    <scope>NUCLEOTIDE SEQUENCE [LARGE SCALE GENOMIC DNA]</scope>
    <source>
        <strain evidence="10">Berkeley</strain>
    </source>
</reference>
<reference evidence="8 10" key="5">
    <citation type="journal article" date="2002" name="Genome Biol.">
        <title>Heterochromatic sequences in a Drosophila whole-genome shotgun assembly.</title>
        <authorList>
            <person name="Hoskins R.A."/>
            <person name="Smith C.D."/>
            <person name="Carlson J.W."/>
            <person name="Carvalho A.B."/>
            <person name="Halpern A."/>
            <person name="Kaminker J.S."/>
            <person name="Kennedy C."/>
            <person name="Mungall C.J."/>
            <person name="Sullivan B.A."/>
            <person name="Sutton G.G."/>
            <person name="Yasuhara J.C."/>
            <person name="Wakimoto B.T."/>
            <person name="Myers E.W."/>
            <person name="Celniker S.E."/>
            <person name="Rubin G.M."/>
            <person name="Karpen G.H."/>
        </authorList>
    </citation>
    <scope>NUCLEOTIDE SEQUENCE [LARGE SCALE GENOMIC DNA]</scope>
    <source>
        <strain evidence="10">Berkeley</strain>
    </source>
</reference>
<dbReference type="EMBL" id="AE014297">
    <property type="protein sequence ID" value="AAF56792.1"/>
    <property type="molecule type" value="Genomic_DNA"/>
</dbReference>
<dbReference type="GO" id="GO:0005634">
    <property type="term" value="C:nucleus"/>
    <property type="evidence" value="ECO:0007669"/>
    <property type="project" value="UniProtKB-SubCell"/>
</dbReference>
<dbReference type="SUPFAM" id="SSF55729">
    <property type="entry name" value="Acyl-CoA N-acyltransferases (Nat)"/>
    <property type="match status" value="1"/>
</dbReference>
<feature type="compositionally biased region" description="Basic and acidic residues" evidence="6">
    <location>
        <begin position="115"/>
        <end position="132"/>
    </location>
</feature>
<name>Q9VAV6_DROME</name>
<dbReference type="Pfam" id="PF01853">
    <property type="entry name" value="MOZ_SAS"/>
    <property type="match status" value="1"/>
</dbReference>
<evidence type="ECO:0000256" key="3">
    <source>
        <dbReference type="ARBA" id="ARBA00022679"/>
    </source>
</evidence>
<keyword evidence="5" id="KW-0539">Nucleus</keyword>
<dbReference type="GO" id="GO:0006355">
    <property type="term" value="P:regulation of DNA-templated transcription"/>
    <property type="evidence" value="ECO:0007669"/>
    <property type="project" value="InterPro"/>
</dbReference>
<proteinExistence type="inferred from homology"/>
<dbReference type="FlyBase" id="FBgn0039585">
    <property type="gene designation" value="Myst5"/>
</dbReference>
<evidence type="ECO:0000313" key="10">
    <source>
        <dbReference type="Proteomes" id="UP000000803"/>
    </source>
</evidence>
<dbReference type="eggNOG" id="KOG2747">
    <property type="taxonomic scope" value="Eukaryota"/>
</dbReference>
<keyword evidence="3 8" id="KW-0808">Transferase</keyword>
<comment type="similarity">
    <text evidence="1 5">Belongs to the MYST (SAS/MOZ) family.</text>
</comment>
<dbReference type="Pfam" id="PF17772">
    <property type="entry name" value="zf-MYST"/>
    <property type="match status" value="1"/>
</dbReference>
<evidence type="ECO:0000256" key="6">
    <source>
        <dbReference type="SAM" id="MobiDB-lite"/>
    </source>
</evidence>
<evidence type="ECO:0000256" key="2">
    <source>
        <dbReference type="ARBA" id="ARBA00013184"/>
    </source>
</evidence>
<reference evidence="8 10" key="8">
    <citation type="journal article" date="2007" name="Science">
        <title>Sequence finishing and mapping of Drosophila melanogaster heterochromatin.</title>
        <authorList>
            <person name="Hoskins R.A."/>
            <person name="Carlson J.W."/>
            <person name="Kennedy C."/>
            <person name="Acevedo D."/>
            <person name="Evans-Holm M."/>
            <person name="Frise E."/>
            <person name="Wan K.H."/>
            <person name="Park S."/>
            <person name="Mendez-Lago M."/>
            <person name="Rossi F."/>
            <person name="Villasante A."/>
            <person name="Dimitri P."/>
            <person name="Karpen G.H."/>
            <person name="Celniker S.E."/>
        </authorList>
    </citation>
    <scope>NUCLEOTIDE SEQUENCE [LARGE SCALE GENOMIC DNA]</scope>
    <source>
        <strain evidence="10">Berkeley</strain>
    </source>
</reference>
<dbReference type="GeneID" id="43378"/>
<dbReference type="PANTHER" id="PTHR10615">
    <property type="entry name" value="HISTONE ACETYLTRANSFERASE"/>
    <property type="match status" value="1"/>
</dbReference>
<feature type="region of interest" description="Disordered" evidence="6">
    <location>
        <begin position="1"/>
        <end position="67"/>
    </location>
</feature>
<dbReference type="BioGRID-ORCS" id="43378">
    <property type="hits" value="0 hits in 1 CRISPR screen"/>
</dbReference>
<dbReference type="OMA" id="DSPEGNN"/>
<dbReference type="GO" id="GO:0000781">
    <property type="term" value="C:chromosome, telomeric region"/>
    <property type="evidence" value="ECO:0000314"/>
    <property type="project" value="FlyBase"/>
</dbReference>
<reference evidence="8 10" key="7">
    <citation type="journal article" date="2007" name="Science">
        <title>The Release 5.1 annotation of Drosophila melanogaster heterochromatin.</title>
        <authorList>
            <person name="Smith C.D."/>
            <person name="Shu S."/>
            <person name="Mungall C.J."/>
            <person name="Karpen G.H."/>
        </authorList>
    </citation>
    <scope>NUCLEOTIDE SEQUENCE [LARGE SCALE GENOMIC DNA]</scope>
    <source>
        <strain evidence="10">Berkeley</strain>
    </source>
</reference>
<evidence type="ECO:0000313" key="9">
    <source>
        <dbReference type="FlyBase" id="FBgn0039585"/>
    </source>
</evidence>
<feature type="compositionally biased region" description="Polar residues" evidence="6">
    <location>
        <begin position="34"/>
        <end position="67"/>
    </location>
</feature>
<dbReference type="IntAct" id="Q9VAV6">
    <property type="interactions" value="3"/>
</dbReference>
<dbReference type="FunFam" id="1.10.10.10:FF:001245">
    <property type="entry name" value="Histone acetyltransferase"/>
    <property type="match status" value="1"/>
</dbReference>
<dbReference type="Gene3D" id="3.30.60.60">
    <property type="entry name" value="N-acetyl transferase-like"/>
    <property type="match status" value="1"/>
</dbReference>
<dbReference type="EC" id="2.3.1.48" evidence="2 5"/>
<reference evidence="8 10" key="1">
    <citation type="journal article" date="2000" name="Science">
        <title>The genome sequence of Drosophila melanogaster.</title>
        <authorList>
            <person name="Adams M.D."/>
            <person name="Celniker S.E."/>
            <person name="Holt R.A."/>
            <person name="Evans C.A."/>
            <person name="Gocayne J.D."/>
            <person name="Amanatides P.G."/>
            <person name="Scherer S.E."/>
            <person name="Li P.W."/>
            <person name="Hoskins R.A."/>
            <person name="Galle R.F."/>
            <person name="George R.A."/>
            <person name="Lewis S.E."/>
            <person name="Richards S."/>
            <person name="Ashburner M."/>
            <person name="Henderson S.N."/>
            <person name="Sutton G.G."/>
            <person name="Wortman J.R."/>
            <person name="Yandell M.D."/>
            <person name="Zhang Q."/>
            <person name="Chen L.X."/>
            <person name="Brandon R.C."/>
            <person name="Rogers Y.H."/>
            <person name="Blazej R.G."/>
            <person name="Champe M."/>
            <person name="Pfeiffer B.D."/>
            <person name="Wan K.H."/>
            <person name="Doyle C."/>
            <person name="Baxter E.G."/>
            <person name="Helt G."/>
            <person name="Nelson C.R."/>
            <person name="Gabor G.L."/>
            <person name="Abril J.F."/>
            <person name="Agbayani A."/>
            <person name="An H.J."/>
            <person name="Andrews-Pfannkoch C."/>
            <person name="Baldwin D."/>
            <person name="Ballew R.M."/>
            <person name="Basu A."/>
            <person name="Baxendale J."/>
            <person name="Bayraktaroglu L."/>
            <person name="Beasley E.M."/>
            <person name="Beeson K.Y."/>
            <person name="Benos P.V."/>
            <person name="Berman B.P."/>
            <person name="Bhandari D."/>
            <person name="Bolshakov S."/>
            <person name="Borkova D."/>
            <person name="Botchan M.R."/>
            <person name="Bouck J."/>
            <person name="Brokstein P."/>
            <person name="Brottier P."/>
            <person name="Burtis K.C."/>
            <person name="Busam D.A."/>
            <person name="Butler H."/>
            <person name="Cadieu E."/>
            <person name="Center A."/>
            <person name="Chandra I."/>
            <person name="Cherry J.M."/>
            <person name="Cawley S."/>
            <person name="Dahlke C."/>
            <person name="Davenport L.B."/>
            <person name="Davies P."/>
            <person name="de Pablos B."/>
            <person name="Delcher A."/>
            <person name="Deng Z."/>
            <person name="Mays A.D."/>
            <person name="Dew I."/>
            <person name="Dietz S.M."/>
            <person name="Dodson K."/>
            <person name="Doup L.E."/>
            <person name="Downes M."/>
            <person name="Dugan-Rocha S."/>
            <person name="Dunkov B.C."/>
            <person name="Dunn P."/>
            <person name="Durbin K.J."/>
            <person name="Evangelista C.C."/>
            <person name="Ferraz C."/>
            <person name="Ferriera S."/>
            <person name="Fleischmann W."/>
            <person name="Fosler C."/>
            <person name="Gabrielian A.E."/>
            <person name="Garg N.S."/>
            <person name="Gelbart W.M."/>
            <person name="Glasser K."/>
            <person name="Glodek A."/>
            <person name="Gong F."/>
            <person name="Gorrell J.H."/>
            <person name="Gu Z."/>
            <person name="Guan P."/>
            <person name="Harris M."/>
            <person name="Harris N.L."/>
            <person name="Harvey D."/>
            <person name="Heiman T.J."/>
            <person name="Hernandez J.R."/>
            <person name="Houck J."/>
            <person name="Hostin D."/>
            <person name="Houston K.A."/>
            <person name="Howland T.J."/>
            <person name="Wei M.H."/>
            <person name="Ibegwam C."/>
            <person name="Jalali M."/>
            <person name="Kalush F."/>
            <person name="Karpen G.H."/>
            <person name="Ke Z."/>
            <person name="Kennison J.A."/>
            <person name="Ketchum K.A."/>
            <person name="Kimmel B.E."/>
            <person name="Kodira C.D."/>
            <person name="Kraft C."/>
            <person name="Kravitz S."/>
            <person name="Kulp D."/>
            <person name="Lai Z."/>
            <person name="Lasko P."/>
            <person name="Lei Y."/>
            <person name="Levitsky A.A."/>
            <person name="Li J."/>
            <person name="Li Z."/>
            <person name="Liang Y."/>
            <person name="Lin X."/>
            <person name="Liu X."/>
            <person name="Mattei B."/>
            <person name="McIntosh T.C."/>
            <person name="McLeod M.P."/>
            <person name="McPherson D."/>
            <person name="Merkulov G."/>
            <person name="Milshina N.V."/>
            <person name="Mobarry C."/>
            <person name="Morris J."/>
            <person name="Moshrefi A."/>
            <person name="Mount S.M."/>
            <person name="Moy M."/>
            <person name="Murphy B."/>
            <person name="Murphy L."/>
            <person name="Muzny D.M."/>
            <person name="Nelson D.L."/>
            <person name="Nelson D.R."/>
            <person name="Nelson K.A."/>
            <person name="Nixon K."/>
            <person name="Nusskern D.R."/>
            <person name="Pacleb J.M."/>
            <person name="Palazzolo M."/>
            <person name="Pittman G.S."/>
            <person name="Pan S."/>
            <person name="Pollard J."/>
            <person name="Puri V."/>
            <person name="Reese M.G."/>
            <person name="Reinert K."/>
            <person name="Remington K."/>
            <person name="Saunders R.D."/>
            <person name="Scheeler F."/>
            <person name="Shen H."/>
            <person name="Shue B.C."/>
            <person name="Siden-Kiamos I."/>
            <person name="Simpson M."/>
            <person name="Skupski M.P."/>
            <person name="Smith T."/>
            <person name="Spier E."/>
            <person name="Spradling A.C."/>
            <person name="Stapleton M."/>
            <person name="Strong R."/>
            <person name="Sun E."/>
            <person name="Svirskas R."/>
            <person name="Tector C."/>
            <person name="Turner R."/>
            <person name="Venter E."/>
            <person name="Wang A.H."/>
            <person name="Wang X."/>
            <person name="Wang Z.Y."/>
            <person name="Wassarman D.A."/>
            <person name="Weinstock G.M."/>
            <person name="Weissenbach J."/>
            <person name="Williams S.M."/>
            <person name="WoodageT"/>
            <person name="Worley K.C."/>
            <person name="Wu D."/>
            <person name="Yang S."/>
            <person name="Yao Q.A."/>
            <person name="Ye J."/>
            <person name="Yeh R.F."/>
            <person name="Zaveri J.S."/>
            <person name="Zhan M."/>
            <person name="Zhang G."/>
            <person name="Zhao Q."/>
            <person name="Zheng L."/>
            <person name="Zheng X.H."/>
            <person name="Zhong F.N."/>
            <person name="Zhong W."/>
            <person name="Zhou X."/>
            <person name="Zhu S."/>
            <person name="Zhu X."/>
            <person name="Smith H.O."/>
            <person name="Gibbs R.A."/>
            <person name="Myers E.W."/>
            <person name="Rubin G.M."/>
            <person name="Venter J.C."/>
        </authorList>
    </citation>
    <scope>NUCLEOTIDE SEQUENCE [LARGE SCALE GENOMIC DNA]</scope>
    <source>
        <strain evidence="10">Berkeley</strain>
    </source>
</reference>
<evidence type="ECO:0000256" key="1">
    <source>
        <dbReference type="ARBA" id="ARBA00010107"/>
    </source>
</evidence>
<keyword evidence="8" id="KW-0012">Acyltransferase</keyword>
<dbReference type="Proteomes" id="UP000000803">
    <property type="component" value="Chromosome 3R"/>
</dbReference>